<dbReference type="AlphaFoldDB" id="A0A834ZSY3"/>
<dbReference type="SUPFAM" id="SSF48371">
    <property type="entry name" value="ARM repeat"/>
    <property type="match status" value="1"/>
</dbReference>
<feature type="domain" description="TORTIFOLIA1/SINE1-2 N-terminal" evidence="2">
    <location>
        <begin position="114"/>
        <end position="386"/>
    </location>
</feature>
<dbReference type="InterPro" id="IPR057600">
    <property type="entry name" value="TORTIFOLIA1/SINE1-2_N"/>
</dbReference>
<feature type="region of interest" description="Disordered" evidence="1">
    <location>
        <begin position="388"/>
        <end position="477"/>
    </location>
</feature>
<dbReference type="EMBL" id="JABCRI010000004">
    <property type="protein sequence ID" value="KAF8407977.1"/>
    <property type="molecule type" value="Genomic_DNA"/>
</dbReference>
<evidence type="ECO:0000256" key="1">
    <source>
        <dbReference type="SAM" id="MobiDB-lite"/>
    </source>
</evidence>
<sequence>MINQTEGPDFTTPSSTLSHAKWVGSQKKLLILFSQPHAATPLKRRLFRAAADKDDNLKRKTVRDTEKSGNVAGKPGGATAFSLTLPTPESDSHYPPPPAMALPKRSSTRPSPTQDLKQRVITCLNKLSDRDTHAIASAELESIARNLTHDSFSPFLTCIYNTDSSEKSPVRKQCVRLLGFLSETHGDSLSPFHSKMLANIVRRLRDPDSAVRSACVDAVTVMASQISKPPFSVFSKPLMEAILLEQDYNSQIGSALCLASAIEASTDPEPAQLQKLLPKLVKLLRSESFKAKPALLTLINSIVGAGGASSRNVLRNLIPCIIEFLSSEDWAARKAAAEVFERLALVERDLLSEFKSLCLMTFESRRFDKVKVVRDTMNRMLEAWKEVPDELSPPSQFKSSSRVYDGTENNSEGRFPPGPRSSKTFGFETPQTRKKTIPTSRSPPLDSSSATNARKTTLKGSDRKSSPATFHKLDRKKPSDWKIEISIPQASSFTPPSFTLVSKNDLKGRDERIPESGENGSNRLSKPEIKRALFSKNSDDKMHKFGGLRSGSRVVPFNDKESSESSAVLGNATVELYGNHKNSEDLSLIRKQLVQIENQQSNLLDLLQRFIGSSQNGMRSLETRVHGLEMALDEISYDLAISTGKMSNTDSVGNTCCKLPGAEFLSSKFWRRTEESRYSTSRFSSSGGISSLASMRNIADKDGNAETSKLENQRVRLQGGGGFVVNPLAEIHSGSRGSSEVYSNRMSMMLREDKVATATGLCSFASH</sequence>
<dbReference type="InterPro" id="IPR016024">
    <property type="entry name" value="ARM-type_fold"/>
</dbReference>
<dbReference type="PANTHER" id="PTHR31355">
    <property type="entry name" value="MICROTUBULE-ASSOCIATED PROTEIN TORTIFOLIA1"/>
    <property type="match status" value="1"/>
</dbReference>
<feature type="compositionally biased region" description="Basic and acidic residues" evidence="1">
    <location>
        <begin position="504"/>
        <end position="515"/>
    </location>
</feature>
<keyword evidence="4" id="KW-1185">Reference proteome</keyword>
<proteinExistence type="predicted"/>
<dbReference type="PANTHER" id="PTHR31355:SF8">
    <property type="entry name" value="TORTIFOLIA1-LIKE PROTEIN 3"/>
    <property type="match status" value="1"/>
</dbReference>
<feature type="compositionally biased region" description="Polar residues" evidence="1">
    <location>
        <begin position="493"/>
        <end position="502"/>
    </location>
</feature>
<dbReference type="OrthoDB" id="1904066at2759"/>
<feature type="compositionally biased region" description="Polar residues" evidence="1">
    <location>
        <begin position="393"/>
        <end position="412"/>
    </location>
</feature>
<dbReference type="OMA" id="SNVRSAC"/>
<gene>
    <name evidence="3" type="ORF">HHK36_007117</name>
</gene>
<dbReference type="GO" id="GO:0005874">
    <property type="term" value="C:microtubule"/>
    <property type="evidence" value="ECO:0007669"/>
    <property type="project" value="InterPro"/>
</dbReference>
<evidence type="ECO:0000259" key="2">
    <source>
        <dbReference type="Pfam" id="PF24714"/>
    </source>
</evidence>
<dbReference type="InterPro" id="IPR011989">
    <property type="entry name" value="ARM-like"/>
</dbReference>
<dbReference type="GO" id="GO:0008017">
    <property type="term" value="F:microtubule binding"/>
    <property type="evidence" value="ECO:0007669"/>
    <property type="project" value="InterPro"/>
</dbReference>
<protein>
    <recommendedName>
        <fullName evidence="2">TORTIFOLIA1/SINE1-2 N-terminal domain-containing protein</fullName>
    </recommendedName>
</protein>
<feature type="region of interest" description="Disordered" evidence="1">
    <location>
        <begin position="493"/>
        <end position="528"/>
    </location>
</feature>
<feature type="region of interest" description="Disordered" evidence="1">
    <location>
        <begin position="57"/>
        <end position="116"/>
    </location>
</feature>
<dbReference type="InterPro" id="IPR033337">
    <property type="entry name" value="TORTIFOLIA1/SINE1-2"/>
</dbReference>
<feature type="compositionally biased region" description="Polar residues" evidence="1">
    <location>
        <begin position="437"/>
        <end position="459"/>
    </location>
</feature>
<accession>A0A834ZSY3</accession>
<name>A0A834ZSY3_TETSI</name>
<dbReference type="Proteomes" id="UP000655225">
    <property type="component" value="Unassembled WGS sequence"/>
</dbReference>
<comment type="caution">
    <text evidence="3">The sequence shown here is derived from an EMBL/GenBank/DDBJ whole genome shotgun (WGS) entry which is preliminary data.</text>
</comment>
<evidence type="ECO:0000313" key="4">
    <source>
        <dbReference type="Proteomes" id="UP000655225"/>
    </source>
</evidence>
<evidence type="ECO:0000313" key="3">
    <source>
        <dbReference type="EMBL" id="KAF8407977.1"/>
    </source>
</evidence>
<organism evidence="3 4">
    <name type="scientific">Tetracentron sinense</name>
    <name type="common">Spur-leaf</name>
    <dbReference type="NCBI Taxonomy" id="13715"/>
    <lineage>
        <taxon>Eukaryota</taxon>
        <taxon>Viridiplantae</taxon>
        <taxon>Streptophyta</taxon>
        <taxon>Embryophyta</taxon>
        <taxon>Tracheophyta</taxon>
        <taxon>Spermatophyta</taxon>
        <taxon>Magnoliopsida</taxon>
        <taxon>Trochodendrales</taxon>
        <taxon>Trochodendraceae</taxon>
        <taxon>Tetracentron</taxon>
    </lineage>
</organism>
<dbReference type="FunFam" id="1.25.10.10:FF:000464">
    <property type="entry name" value="TORTIFOLIA1-like protein 3 isoform A"/>
    <property type="match status" value="1"/>
</dbReference>
<dbReference type="Pfam" id="PF24714">
    <property type="entry name" value="TOR1L1_N"/>
    <property type="match status" value="1"/>
</dbReference>
<dbReference type="Gene3D" id="1.25.10.10">
    <property type="entry name" value="Leucine-rich Repeat Variant"/>
    <property type="match status" value="1"/>
</dbReference>
<feature type="compositionally biased region" description="Basic and acidic residues" evidence="1">
    <location>
        <begin position="57"/>
        <end position="67"/>
    </location>
</feature>
<reference evidence="3 4" key="1">
    <citation type="submission" date="2020-04" db="EMBL/GenBank/DDBJ databases">
        <title>Plant Genome Project.</title>
        <authorList>
            <person name="Zhang R.-G."/>
        </authorList>
    </citation>
    <scope>NUCLEOTIDE SEQUENCE [LARGE SCALE GENOMIC DNA]</scope>
    <source>
        <strain evidence="3">YNK0</strain>
        <tissue evidence="3">Leaf</tissue>
    </source>
</reference>